<proteinExistence type="predicted"/>
<dbReference type="AlphaFoldDB" id="A0A0K1PYE1"/>
<dbReference type="InterPro" id="IPR036909">
    <property type="entry name" value="Cyt_c-like_dom_sf"/>
</dbReference>
<feature type="domain" description="Cytochrome c" evidence="7">
    <location>
        <begin position="77"/>
        <end position="189"/>
    </location>
</feature>
<dbReference type="Proteomes" id="UP000064967">
    <property type="component" value="Chromosome"/>
</dbReference>
<protein>
    <submittedName>
        <fullName evidence="8">Cytochrome C</fullName>
    </submittedName>
</protein>
<evidence type="ECO:0000256" key="6">
    <source>
        <dbReference type="SAM" id="Phobius"/>
    </source>
</evidence>
<dbReference type="EMBL" id="CP012333">
    <property type="protein sequence ID" value="AKU98543.1"/>
    <property type="molecule type" value="Genomic_DNA"/>
</dbReference>
<dbReference type="Pfam" id="PF00034">
    <property type="entry name" value="Cytochrom_C"/>
    <property type="match status" value="1"/>
</dbReference>
<keyword evidence="2 4" id="KW-0479">Metal-binding</keyword>
<dbReference type="PANTHER" id="PTHR35008:SF8">
    <property type="entry name" value="ALCOHOL DEHYDROGENASE CYTOCHROME C SUBUNIT"/>
    <property type="match status" value="1"/>
</dbReference>
<evidence type="ECO:0000256" key="2">
    <source>
        <dbReference type="ARBA" id="ARBA00022723"/>
    </source>
</evidence>
<keyword evidence="6" id="KW-0812">Transmembrane</keyword>
<dbReference type="PROSITE" id="PS51007">
    <property type="entry name" value="CYTC"/>
    <property type="match status" value="1"/>
</dbReference>
<evidence type="ECO:0000256" key="4">
    <source>
        <dbReference type="PROSITE-ProRule" id="PRU00433"/>
    </source>
</evidence>
<name>A0A0K1PYE1_9BACT</name>
<feature type="transmembrane region" description="Helical" evidence="6">
    <location>
        <begin position="35"/>
        <end position="55"/>
    </location>
</feature>
<dbReference type="SUPFAM" id="SSF46626">
    <property type="entry name" value="Cytochrome c"/>
    <property type="match status" value="1"/>
</dbReference>
<dbReference type="GO" id="GO:0009055">
    <property type="term" value="F:electron transfer activity"/>
    <property type="evidence" value="ECO:0007669"/>
    <property type="project" value="InterPro"/>
</dbReference>
<feature type="compositionally biased region" description="Basic and acidic residues" evidence="5">
    <location>
        <begin position="21"/>
        <end position="30"/>
    </location>
</feature>
<evidence type="ECO:0000256" key="1">
    <source>
        <dbReference type="ARBA" id="ARBA00022617"/>
    </source>
</evidence>
<keyword evidence="3 4" id="KW-0408">Iron</keyword>
<reference evidence="8 9" key="1">
    <citation type="submission" date="2015-08" db="EMBL/GenBank/DDBJ databases">
        <authorList>
            <person name="Babu N.S."/>
            <person name="Beckwith C.J."/>
            <person name="Beseler K.G."/>
            <person name="Brison A."/>
            <person name="Carone J.V."/>
            <person name="Caskin T.P."/>
            <person name="Diamond M."/>
            <person name="Durham M.E."/>
            <person name="Foxe J.M."/>
            <person name="Go M."/>
            <person name="Henderson B.A."/>
            <person name="Jones I.B."/>
            <person name="McGettigan J.A."/>
            <person name="Micheletti S.J."/>
            <person name="Nasrallah M.E."/>
            <person name="Ortiz D."/>
            <person name="Piller C.R."/>
            <person name="Privatt S.R."/>
            <person name="Schneider S.L."/>
            <person name="Sharp S."/>
            <person name="Smith T.C."/>
            <person name="Stanton J.D."/>
            <person name="Ullery H.E."/>
            <person name="Wilson R.J."/>
            <person name="Serrano M.G."/>
            <person name="Buck G."/>
            <person name="Lee V."/>
            <person name="Wang Y."/>
            <person name="Carvalho R."/>
            <person name="Voegtly L."/>
            <person name="Shi R."/>
            <person name="Duckworth R."/>
            <person name="Johnson A."/>
            <person name="Loviza R."/>
            <person name="Walstead R."/>
            <person name="Shah Z."/>
            <person name="Kiflezghi M."/>
            <person name="Wade K."/>
            <person name="Ball S.L."/>
            <person name="Bradley K.W."/>
            <person name="Asai D.J."/>
            <person name="Bowman C.A."/>
            <person name="Russell D.A."/>
            <person name="Pope W.H."/>
            <person name="Jacobs-Sera D."/>
            <person name="Hendrix R.W."/>
            <person name="Hatfull G.F."/>
        </authorList>
    </citation>
    <scope>NUCLEOTIDE SEQUENCE [LARGE SCALE GENOMIC DNA]</scope>
    <source>
        <strain evidence="8 9">DSM 27648</strain>
    </source>
</reference>
<keyword evidence="9" id="KW-1185">Reference proteome</keyword>
<keyword evidence="6" id="KW-1133">Transmembrane helix</keyword>
<accession>A0A0K1PYE1</accession>
<dbReference type="InterPro" id="IPR051459">
    <property type="entry name" value="Cytochrome_c-type_DH"/>
</dbReference>
<dbReference type="GO" id="GO:0046872">
    <property type="term" value="F:metal ion binding"/>
    <property type="evidence" value="ECO:0007669"/>
    <property type="project" value="UniProtKB-KW"/>
</dbReference>
<dbReference type="InterPro" id="IPR009056">
    <property type="entry name" value="Cyt_c-like_dom"/>
</dbReference>
<keyword evidence="6" id="KW-0472">Membrane</keyword>
<evidence type="ECO:0000256" key="5">
    <source>
        <dbReference type="SAM" id="MobiDB-lite"/>
    </source>
</evidence>
<dbReference type="KEGG" id="llu:AKJ09_05207"/>
<dbReference type="Gene3D" id="1.10.760.10">
    <property type="entry name" value="Cytochrome c-like domain"/>
    <property type="match status" value="1"/>
</dbReference>
<dbReference type="GO" id="GO:0020037">
    <property type="term" value="F:heme binding"/>
    <property type="evidence" value="ECO:0007669"/>
    <property type="project" value="InterPro"/>
</dbReference>
<evidence type="ECO:0000256" key="3">
    <source>
        <dbReference type="ARBA" id="ARBA00023004"/>
    </source>
</evidence>
<organism evidence="8 9">
    <name type="scientific">Labilithrix luteola</name>
    <dbReference type="NCBI Taxonomy" id="1391654"/>
    <lineage>
        <taxon>Bacteria</taxon>
        <taxon>Pseudomonadati</taxon>
        <taxon>Myxococcota</taxon>
        <taxon>Polyangia</taxon>
        <taxon>Polyangiales</taxon>
        <taxon>Labilitrichaceae</taxon>
        <taxon>Labilithrix</taxon>
    </lineage>
</organism>
<feature type="region of interest" description="Disordered" evidence="5">
    <location>
        <begin position="1"/>
        <end position="30"/>
    </location>
</feature>
<evidence type="ECO:0000313" key="9">
    <source>
        <dbReference type="Proteomes" id="UP000064967"/>
    </source>
</evidence>
<dbReference type="STRING" id="1391654.AKJ09_05207"/>
<sequence length="206" mass="22112">MKAHQANAREEGGATGGAAQIRRENPEPVESRGPLPALFLVLFGVFGASGFTYLVQHGGDDFSFAGDERSPQTVAASTEVNGQAVFQASCAPCHQASGLGIPKTFPPLVGSTWLLEDKETPIRIVLLGLQGPIEVNGERYQNTMPALRTLRDAEIAAVLTHERSSWGNQAPEITEEDVRAVRESLAGRTEPWNGGDELLLARRKAP</sequence>
<keyword evidence="1 4" id="KW-0349">Heme</keyword>
<gene>
    <name evidence="8" type="ORF">AKJ09_05207</name>
</gene>
<evidence type="ECO:0000313" key="8">
    <source>
        <dbReference type="EMBL" id="AKU98543.1"/>
    </source>
</evidence>
<dbReference type="RefSeq" id="WP_146649487.1">
    <property type="nucleotide sequence ID" value="NZ_CP012333.1"/>
</dbReference>
<dbReference type="OrthoDB" id="9757546at2"/>
<dbReference type="PANTHER" id="PTHR35008">
    <property type="entry name" value="BLL4482 PROTEIN-RELATED"/>
    <property type="match status" value="1"/>
</dbReference>
<evidence type="ECO:0000259" key="7">
    <source>
        <dbReference type="PROSITE" id="PS51007"/>
    </source>
</evidence>